<dbReference type="InterPro" id="IPR016181">
    <property type="entry name" value="Acyl_CoA_acyltransferase"/>
</dbReference>
<keyword evidence="1" id="KW-0808">Transferase</keyword>
<organism evidence="4 5">
    <name type="scientific">Cellulomonas humilata</name>
    <dbReference type="NCBI Taxonomy" id="144055"/>
    <lineage>
        <taxon>Bacteria</taxon>
        <taxon>Bacillati</taxon>
        <taxon>Actinomycetota</taxon>
        <taxon>Actinomycetes</taxon>
        <taxon>Micrococcales</taxon>
        <taxon>Cellulomonadaceae</taxon>
        <taxon>Cellulomonas</taxon>
    </lineage>
</organism>
<dbReference type="RefSeq" id="WP_307493277.1">
    <property type="nucleotide sequence ID" value="NZ_JAUSVB010000004.1"/>
</dbReference>
<dbReference type="PANTHER" id="PTHR43877">
    <property type="entry name" value="AMINOALKYLPHOSPHONATE N-ACETYLTRANSFERASE-RELATED-RELATED"/>
    <property type="match status" value="1"/>
</dbReference>
<dbReference type="InterPro" id="IPR000182">
    <property type="entry name" value="GNAT_dom"/>
</dbReference>
<evidence type="ECO:0000259" key="3">
    <source>
        <dbReference type="PROSITE" id="PS51186"/>
    </source>
</evidence>
<dbReference type="SUPFAM" id="SSF55729">
    <property type="entry name" value="Acyl-CoA N-acyltransferases (Nat)"/>
    <property type="match status" value="1"/>
</dbReference>
<proteinExistence type="predicted"/>
<dbReference type="Proteomes" id="UP001239626">
    <property type="component" value="Unassembled WGS sequence"/>
</dbReference>
<dbReference type="PROSITE" id="PS51186">
    <property type="entry name" value="GNAT"/>
    <property type="match status" value="1"/>
</dbReference>
<feature type="domain" description="N-acetyltransferase" evidence="3">
    <location>
        <begin position="19"/>
        <end position="171"/>
    </location>
</feature>
<evidence type="ECO:0000256" key="1">
    <source>
        <dbReference type="ARBA" id="ARBA00022679"/>
    </source>
</evidence>
<evidence type="ECO:0000313" key="4">
    <source>
        <dbReference type="EMBL" id="MDQ0374536.1"/>
    </source>
</evidence>
<keyword evidence="5" id="KW-1185">Reference proteome</keyword>
<dbReference type="CDD" id="cd04301">
    <property type="entry name" value="NAT_SF"/>
    <property type="match status" value="1"/>
</dbReference>
<keyword evidence="2" id="KW-0012">Acyltransferase</keyword>
<name>A0ABU0EGZ9_9CELL</name>
<reference evidence="4 5" key="1">
    <citation type="submission" date="2023-07" db="EMBL/GenBank/DDBJ databases">
        <title>Sorghum-associated microbial communities from plants grown in Nebraska, USA.</title>
        <authorList>
            <person name="Schachtman D."/>
        </authorList>
    </citation>
    <scope>NUCLEOTIDE SEQUENCE [LARGE SCALE GENOMIC DNA]</scope>
    <source>
        <strain evidence="4 5">BE332</strain>
    </source>
</reference>
<dbReference type="Gene3D" id="3.40.630.30">
    <property type="match status" value="1"/>
</dbReference>
<sequence length="187" mass="20637">MADFAPYRPHDHGRADAQVVIRAASDDDAATLADLESTVRHTTSSPDAMAAAIADPQRLVVVAVAGDEVVGWAKTHWWDWSFGPAEAGQYLGGLTVDPRWRRRGIASTLTGVRMSWIFRRAPCAWYVVNAQNLASIDLHRAWGFVEVVRAEKFHTVRFRGGVGLLLRADAPVEYGDPWRPSVDGDPF</sequence>
<gene>
    <name evidence="4" type="ORF">J2X26_002863</name>
</gene>
<accession>A0ABU0EGZ9</accession>
<protein>
    <submittedName>
        <fullName evidence="4">Ribosomal protein S18 acetylase RimI-like enzyme</fullName>
    </submittedName>
</protein>
<dbReference type="EMBL" id="JAUSVB010000004">
    <property type="protein sequence ID" value="MDQ0374536.1"/>
    <property type="molecule type" value="Genomic_DNA"/>
</dbReference>
<dbReference type="Pfam" id="PF00583">
    <property type="entry name" value="Acetyltransf_1"/>
    <property type="match status" value="1"/>
</dbReference>
<evidence type="ECO:0000256" key="2">
    <source>
        <dbReference type="ARBA" id="ARBA00023315"/>
    </source>
</evidence>
<dbReference type="InterPro" id="IPR050832">
    <property type="entry name" value="Bact_Acetyltransf"/>
</dbReference>
<evidence type="ECO:0000313" key="5">
    <source>
        <dbReference type="Proteomes" id="UP001239626"/>
    </source>
</evidence>
<comment type="caution">
    <text evidence="4">The sequence shown here is derived from an EMBL/GenBank/DDBJ whole genome shotgun (WGS) entry which is preliminary data.</text>
</comment>